<organism evidence="2 3">
    <name type="scientific">Emiliania huxleyi (strain CCMP1516)</name>
    <dbReference type="NCBI Taxonomy" id="280463"/>
    <lineage>
        <taxon>Eukaryota</taxon>
        <taxon>Haptista</taxon>
        <taxon>Haptophyta</taxon>
        <taxon>Prymnesiophyceae</taxon>
        <taxon>Isochrysidales</taxon>
        <taxon>Noelaerhabdaceae</taxon>
        <taxon>Emiliania</taxon>
    </lineage>
</organism>
<dbReference type="KEGG" id="ehx:EMIHUDRAFT_207699"/>
<feature type="region of interest" description="Disordered" evidence="1">
    <location>
        <begin position="1"/>
        <end position="45"/>
    </location>
</feature>
<dbReference type="RefSeq" id="XP_005774115.1">
    <property type="nucleotide sequence ID" value="XM_005774058.1"/>
</dbReference>
<sequence>MELAQDDLAADAGCEESEDAQPPPPADARCEESEDAQPPPPPLEREICVRLDPQNECFDVLDRHDGLGYTLSMSDLEEQLCGFDAIEDVFHLVREDGTTRNDPRVWMAKQQAERELDGPPIMPCVDRETGVRSFRNLVPLAQYRLVVQRARAVALLDTPAPVKGLKALDIRVDDVATGEDAASCSCLEGNPCAQAYGCKDWARRFEVARRNGWRG</sequence>
<dbReference type="Proteomes" id="UP000013827">
    <property type="component" value="Unassembled WGS sequence"/>
</dbReference>
<proteinExistence type="predicted"/>
<reference evidence="3" key="1">
    <citation type="journal article" date="2013" name="Nature">
        <title>Pan genome of the phytoplankton Emiliania underpins its global distribution.</title>
        <authorList>
            <person name="Read B.A."/>
            <person name="Kegel J."/>
            <person name="Klute M.J."/>
            <person name="Kuo A."/>
            <person name="Lefebvre S.C."/>
            <person name="Maumus F."/>
            <person name="Mayer C."/>
            <person name="Miller J."/>
            <person name="Monier A."/>
            <person name="Salamov A."/>
            <person name="Young J."/>
            <person name="Aguilar M."/>
            <person name="Claverie J.M."/>
            <person name="Frickenhaus S."/>
            <person name="Gonzalez K."/>
            <person name="Herman E.K."/>
            <person name="Lin Y.C."/>
            <person name="Napier J."/>
            <person name="Ogata H."/>
            <person name="Sarno A.F."/>
            <person name="Shmutz J."/>
            <person name="Schroeder D."/>
            <person name="de Vargas C."/>
            <person name="Verret F."/>
            <person name="von Dassow P."/>
            <person name="Valentin K."/>
            <person name="Van de Peer Y."/>
            <person name="Wheeler G."/>
            <person name="Dacks J.B."/>
            <person name="Delwiche C.F."/>
            <person name="Dyhrman S.T."/>
            <person name="Glockner G."/>
            <person name="John U."/>
            <person name="Richards T."/>
            <person name="Worden A.Z."/>
            <person name="Zhang X."/>
            <person name="Grigoriev I.V."/>
            <person name="Allen A.E."/>
            <person name="Bidle K."/>
            <person name="Borodovsky M."/>
            <person name="Bowler C."/>
            <person name="Brownlee C."/>
            <person name="Cock J.M."/>
            <person name="Elias M."/>
            <person name="Gladyshev V.N."/>
            <person name="Groth M."/>
            <person name="Guda C."/>
            <person name="Hadaegh A."/>
            <person name="Iglesias-Rodriguez M.D."/>
            <person name="Jenkins J."/>
            <person name="Jones B.M."/>
            <person name="Lawson T."/>
            <person name="Leese F."/>
            <person name="Lindquist E."/>
            <person name="Lobanov A."/>
            <person name="Lomsadze A."/>
            <person name="Malik S.B."/>
            <person name="Marsh M.E."/>
            <person name="Mackinder L."/>
            <person name="Mock T."/>
            <person name="Mueller-Roeber B."/>
            <person name="Pagarete A."/>
            <person name="Parker M."/>
            <person name="Probert I."/>
            <person name="Quesneville H."/>
            <person name="Raines C."/>
            <person name="Rensing S.A."/>
            <person name="Riano-Pachon D.M."/>
            <person name="Richier S."/>
            <person name="Rokitta S."/>
            <person name="Shiraiwa Y."/>
            <person name="Soanes D.M."/>
            <person name="van der Giezen M."/>
            <person name="Wahlund T.M."/>
            <person name="Williams B."/>
            <person name="Wilson W."/>
            <person name="Wolfe G."/>
            <person name="Wurch L.L."/>
        </authorList>
    </citation>
    <scope>NUCLEOTIDE SEQUENCE</scope>
</reference>
<evidence type="ECO:0000313" key="3">
    <source>
        <dbReference type="Proteomes" id="UP000013827"/>
    </source>
</evidence>
<name>A0A0D3JDV1_EMIH1</name>
<feature type="compositionally biased region" description="Acidic residues" evidence="1">
    <location>
        <begin position="1"/>
        <end position="19"/>
    </location>
</feature>
<dbReference type="PaxDb" id="2903-EOD21686"/>
<dbReference type="GeneID" id="17267193"/>
<keyword evidence="3" id="KW-1185">Reference proteome</keyword>
<dbReference type="HOGENOM" id="CLU_1285380_0_0_1"/>
<accession>A0A0D3JDV1</accession>
<evidence type="ECO:0000256" key="1">
    <source>
        <dbReference type="SAM" id="MobiDB-lite"/>
    </source>
</evidence>
<dbReference type="EnsemblProtists" id="EOD21686">
    <property type="protein sequence ID" value="EOD21686"/>
    <property type="gene ID" value="EMIHUDRAFT_207699"/>
</dbReference>
<dbReference type="AlphaFoldDB" id="A0A0D3JDV1"/>
<evidence type="ECO:0000313" key="2">
    <source>
        <dbReference type="EnsemblProtists" id="EOD21686"/>
    </source>
</evidence>
<dbReference type="eggNOG" id="ENOG502S0QQ">
    <property type="taxonomic scope" value="Eukaryota"/>
</dbReference>
<protein>
    <submittedName>
        <fullName evidence="2">Uncharacterized protein</fullName>
    </submittedName>
</protein>
<reference evidence="2" key="2">
    <citation type="submission" date="2024-10" db="UniProtKB">
        <authorList>
            <consortium name="EnsemblProtists"/>
        </authorList>
    </citation>
    <scope>IDENTIFICATION</scope>
</reference>